<evidence type="ECO:0000256" key="11">
    <source>
        <dbReference type="RuleBase" id="RU003405"/>
    </source>
</evidence>
<feature type="binding site" evidence="9">
    <location>
        <begin position="144"/>
        <end position="146"/>
    </location>
    <ligand>
        <name>NAD(+)</name>
        <dbReference type="ChEBI" id="CHEBI:57540"/>
    </ligand>
</feature>
<dbReference type="PIRSF" id="PIRSF000102">
    <property type="entry name" value="Lac_mal_DH"/>
    <property type="match status" value="1"/>
</dbReference>
<feature type="binding site" evidence="8">
    <location>
        <position position="114"/>
    </location>
    <ligand>
        <name>substrate</name>
    </ligand>
</feature>
<feature type="domain" description="Lactate/malate dehydrogenase C-terminal" evidence="13">
    <location>
        <begin position="174"/>
        <end position="337"/>
    </location>
</feature>
<feature type="binding site" evidence="9">
    <location>
        <begin position="35"/>
        <end position="41"/>
    </location>
    <ligand>
        <name>NAD(+)</name>
        <dbReference type="ChEBI" id="CHEBI:57540"/>
    </ligand>
</feature>
<dbReference type="InterPro" id="IPR001236">
    <property type="entry name" value="Lactate/malate_DH_N"/>
</dbReference>
<evidence type="ECO:0000256" key="3">
    <source>
        <dbReference type="ARBA" id="ARBA00022532"/>
    </source>
</evidence>
<protein>
    <recommendedName>
        <fullName evidence="11">Malate dehydrogenase</fullName>
        <ecNumber evidence="11">1.1.1.37</ecNumber>
    </recommendedName>
</protein>
<feature type="active site" description="Proton acceptor" evidence="7">
    <location>
        <position position="204"/>
    </location>
</feature>
<accession>A0A0X3NW30</accession>
<proteinExistence type="inferred from homology"/>
<evidence type="ECO:0000256" key="1">
    <source>
        <dbReference type="ARBA" id="ARBA00008824"/>
    </source>
</evidence>
<feature type="binding site" evidence="9">
    <location>
        <position position="255"/>
    </location>
    <ligand>
        <name>NAD(+)</name>
        <dbReference type="ChEBI" id="CHEBI:57540"/>
    </ligand>
</feature>
<dbReference type="Pfam" id="PF00056">
    <property type="entry name" value="Ldh_1_N"/>
    <property type="match status" value="1"/>
</dbReference>
<dbReference type="SUPFAM" id="SSF51735">
    <property type="entry name" value="NAD(P)-binding Rossmann-fold domains"/>
    <property type="match status" value="1"/>
</dbReference>
<organism evidence="14">
    <name type="scientific">Schistocephalus solidus</name>
    <name type="common">Tapeworm</name>
    <dbReference type="NCBI Taxonomy" id="70667"/>
    <lineage>
        <taxon>Eukaryota</taxon>
        <taxon>Metazoa</taxon>
        <taxon>Spiralia</taxon>
        <taxon>Lophotrochozoa</taxon>
        <taxon>Platyhelminthes</taxon>
        <taxon>Cestoda</taxon>
        <taxon>Eucestoda</taxon>
        <taxon>Diphyllobothriidea</taxon>
        <taxon>Diphyllobothriidae</taxon>
        <taxon>Schistocephalus</taxon>
    </lineage>
</organism>
<evidence type="ECO:0000256" key="9">
    <source>
        <dbReference type="PIRSR" id="PIRSR000102-3"/>
    </source>
</evidence>
<dbReference type="GO" id="GO:0005739">
    <property type="term" value="C:mitochondrion"/>
    <property type="evidence" value="ECO:0007669"/>
    <property type="project" value="TreeGrafter"/>
</dbReference>
<evidence type="ECO:0000259" key="12">
    <source>
        <dbReference type="Pfam" id="PF00056"/>
    </source>
</evidence>
<dbReference type="AlphaFoldDB" id="A0A0X3NW30"/>
<evidence type="ECO:0000256" key="6">
    <source>
        <dbReference type="ARBA" id="ARBA00048313"/>
    </source>
</evidence>
<feature type="binding site" evidence="8">
    <location>
        <position position="146"/>
    </location>
    <ligand>
        <name>substrate</name>
    </ligand>
</feature>
<evidence type="ECO:0000256" key="10">
    <source>
        <dbReference type="RuleBase" id="RU003369"/>
    </source>
</evidence>
<name>A0A0X3NW30_SCHSO</name>
<evidence type="ECO:0000256" key="4">
    <source>
        <dbReference type="ARBA" id="ARBA00023002"/>
    </source>
</evidence>
<evidence type="ECO:0000313" key="14">
    <source>
        <dbReference type="EMBL" id="JAP44041.1"/>
    </source>
</evidence>
<reference evidence="14" key="1">
    <citation type="submission" date="2016-01" db="EMBL/GenBank/DDBJ databases">
        <title>Reference transcriptome for the parasite Schistocephalus solidus: insights into the molecular evolution of parasitism.</title>
        <authorList>
            <person name="Hebert F.O."/>
            <person name="Grambauer S."/>
            <person name="Barber I."/>
            <person name="Landry C.R."/>
            <person name="Aubin-Horth N."/>
        </authorList>
    </citation>
    <scope>NUCLEOTIDE SEQUENCE</scope>
</reference>
<feature type="domain" description="Lactate/malate dehydrogenase N-terminal" evidence="12">
    <location>
        <begin position="30"/>
        <end position="172"/>
    </location>
</feature>
<dbReference type="InterPro" id="IPR001252">
    <property type="entry name" value="Malate_DH_AS"/>
</dbReference>
<dbReference type="Gene3D" id="3.40.50.720">
    <property type="entry name" value="NAD(P)-binding Rossmann-like Domain"/>
    <property type="match status" value="1"/>
</dbReference>
<dbReference type="GO" id="GO:0030060">
    <property type="term" value="F:L-malate dehydrogenase (NAD+) activity"/>
    <property type="evidence" value="ECO:0007669"/>
    <property type="project" value="UniProtKB-EC"/>
</dbReference>
<dbReference type="GO" id="GO:0006108">
    <property type="term" value="P:malate metabolic process"/>
    <property type="evidence" value="ECO:0007669"/>
    <property type="project" value="InterPro"/>
</dbReference>
<dbReference type="EC" id="1.1.1.37" evidence="11"/>
<feature type="binding site" evidence="8">
    <location>
        <position position="108"/>
    </location>
    <ligand>
        <name>substrate</name>
    </ligand>
</feature>
<dbReference type="FunFam" id="3.90.110.10:FF:000001">
    <property type="entry name" value="Malate dehydrogenase"/>
    <property type="match status" value="1"/>
</dbReference>
<evidence type="ECO:0000256" key="5">
    <source>
        <dbReference type="ARBA" id="ARBA00023027"/>
    </source>
</evidence>
<evidence type="ECO:0000256" key="7">
    <source>
        <dbReference type="PIRSR" id="PIRSR000102-1"/>
    </source>
</evidence>
<dbReference type="Pfam" id="PF02866">
    <property type="entry name" value="Ldh_1_C"/>
    <property type="match status" value="1"/>
</dbReference>
<dbReference type="GO" id="GO:0006099">
    <property type="term" value="P:tricarboxylic acid cycle"/>
    <property type="evidence" value="ECO:0007669"/>
    <property type="project" value="UniProtKB-KW"/>
</dbReference>
<dbReference type="InterPro" id="IPR022383">
    <property type="entry name" value="Lactate/malate_DH_C"/>
</dbReference>
<dbReference type="EMBL" id="GEEE01019184">
    <property type="protein sequence ID" value="JAP44041.1"/>
    <property type="molecule type" value="Transcribed_RNA"/>
</dbReference>
<dbReference type="PANTHER" id="PTHR11540:SF16">
    <property type="entry name" value="MALATE DEHYDROGENASE, MITOCHONDRIAL"/>
    <property type="match status" value="1"/>
</dbReference>
<dbReference type="PROSITE" id="PS00068">
    <property type="entry name" value="MDH"/>
    <property type="match status" value="1"/>
</dbReference>
<dbReference type="NCBIfam" id="TIGR01772">
    <property type="entry name" value="MDH_euk_gproteo"/>
    <property type="match status" value="1"/>
</dbReference>
<comment type="subunit">
    <text evidence="2">Homodimer.</text>
</comment>
<feature type="binding site" evidence="9">
    <location>
        <position position="61"/>
    </location>
    <ligand>
        <name>NAD(+)</name>
        <dbReference type="ChEBI" id="CHEBI:57540"/>
    </ligand>
</feature>
<sequence length="343" mass="36431">MHTLGRVVCAVGHTTKTVKCLSTTSRILNKVALLGASGGIGQPTALLLKQNTLIKELALYDIAHCPGVAADLSHIETACAVTAHKDPSELPDALRGANVVVIPAGVPRKPGMTRDDLFTFNASVVANLALACAKHCPEAMICIITNPVNSTVPIAAELLKKMGVYNPKRLFGVTTLDIIRSNTFIAQAKGLDVRKVNCPVICGHSGVSIIPVISQCTPQVSFPPEEREKLTKRIQNAGTEVVEAKAGAGSATLSMAYAGVRFVNSLLQAMNGVKGVVECTFVESNVSECEFFSTPILLGPEGVEKNLGVGKLNEYEISLLKTALPELKKNIEKGKKFAAEYKE</sequence>
<keyword evidence="5 9" id="KW-0520">NAD</keyword>
<feature type="binding site" evidence="9">
    <location>
        <position position="121"/>
    </location>
    <ligand>
        <name>NAD(+)</name>
        <dbReference type="ChEBI" id="CHEBI:57540"/>
    </ligand>
</feature>
<comment type="catalytic activity">
    <reaction evidence="6 11">
        <text>(S)-malate + NAD(+) = oxaloacetate + NADH + H(+)</text>
        <dbReference type="Rhea" id="RHEA:21432"/>
        <dbReference type="ChEBI" id="CHEBI:15378"/>
        <dbReference type="ChEBI" id="CHEBI:15589"/>
        <dbReference type="ChEBI" id="CHEBI:16452"/>
        <dbReference type="ChEBI" id="CHEBI:57540"/>
        <dbReference type="ChEBI" id="CHEBI:57945"/>
        <dbReference type="EC" id="1.1.1.37"/>
    </reaction>
</comment>
<keyword evidence="3 11" id="KW-0816">Tricarboxylic acid cycle</keyword>
<dbReference type="SUPFAM" id="SSF56327">
    <property type="entry name" value="LDH C-terminal domain-like"/>
    <property type="match status" value="1"/>
</dbReference>
<dbReference type="InterPro" id="IPR036291">
    <property type="entry name" value="NAD(P)-bd_dom_sf"/>
</dbReference>
<comment type="similarity">
    <text evidence="1">Belongs to the LDH/MDH superfamily. MDH type 1 family.</text>
</comment>
<evidence type="ECO:0000256" key="8">
    <source>
        <dbReference type="PIRSR" id="PIRSR000102-2"/>
    </source>
</evidence>
<dbReference type="InterPro" id="IPR015955">
    <property type="entry name" value="Lactate_DH/Glyco_Ohase_4_C"/>
</dbReference>
<dbReference type="FunFam" id="3.40.50.720:FF:000013">
    <property type="entry name" value="Malate dehydrogenase"/>
    <property type="match status" value="1"/>
</dbReference>
<dbReference type="InterPro" id="IPR010097">
    <property type="entry name" value="Malate_DH_type1"/>
</dbReference>
<dbReference type="InterPro" id="IPR001557">
    <property type="entry name" value="L-lactate/malate_DH"/>
</dbReference>
<feature type="binding site" evidence="8">
    <location>
        <position position="180"/>
    </location>
    <ligand>
        <name>substrate</name>
    </ligand>
</feature>
<keyword evidence="4 10" id="KW-0560">Oxidoreductase</keyword>
<evidence type="ECO:0000259" key="13">
    <source>
        <dbReference type="Pfam" id="PF02866"/>
    </source>
</evidence>
<gene>
    <name evidence="14" type="primary">MDHM</name>
    <name evidence="14" type="ORF">TR149561</name>
</gene>
<dbReference type="PANTHER" id="PTHR11540">
    <property type="entry name" value="MALATE AND LACTATE DEHYDROGENASE"/>
    <property type="match status" value="1"/>
</dbReference>
<dbReference type="Gene3D" id="3.90.110.10">
    <property type="entry name" value="Lactate dehydrogenase/glycoside hydrolase, family 4, C-terminal"/>
    <property type="match status" value="1"/>
</dbReference>
<evidence type="ECO:0000256" key="2">
    <source>
        <dbReference type="ARBA" id="ARBA00011738"/>
    </source>
</evidence>
<dbReference type="CDD" id="cd01337">
    <property type="entry name" value="MDH_glyoxysomal_mitochondrial"/>
    <property type="match status" value="1"/>
</dbReference>